<protein>
    <submittedName>
        <fullName evidence="2">Uncharacterized protein</fullName>
    </submittedName>
</protein>
<keyword evidence="1" id="KW-1133">Transmembrane helix</keyword>
<evidence type="ECO:0000313" key="3">
    <source>
        <dbReference type="Proteomes" id="UP000054686"/>
    </source>
</evidence>
<feature type="transmembrane region" description="Helical" evidence="1">
    <location>
        <begin position="81"/>
        <end position="98"/>
    </location>
</feature>
<keyword evidence="1" id="KW-0812">Transmembrane</keyword>
<evidence type="ECO:0000313" key="2">
    <source>
        <dbReference type="EMBL" id="KSW11274.1"/>
    </source>
</evidence>
<gene>
    <name evidence="2" type="ORF">APY09_05725</name>
</gene>
<feature type="transmembrane region" description="Helical" evidence="1">
    <location>
        <begin position="21"/>
        <end position="43"/>
    </location>
</feature>
<feature type="transmembrane region" description="Helical" evidence="1">
    <location>
        <begin position="118"/>
        <end position="136"/>
    </location>
</feature>
<dbReference type="AlphaFoldDB" id="A0A0V8RTM0"/>
<feature type="transmembrane region" description="Helical" evidence="1">
    <location>
        <begin position="49"/>
        <end position="69"/>
    </location>
</feature>
<comment type="caution">
    <text evidence="2">The sequence shown here is derived from an EMBL/GenBank/DDBJ whole genome shotgun (WGS) entry which is preliminary data.</text>
</comment>
<dbReference type="OrthoDB" id="3253112at2"/>
<organism evidence="2 3">
    <name type="scientific">Schaalia odontolytica</name>
    <dbReference type="NCBI Taxonomy" id="1660"/>
    <lineage>
        <taxon>Bacteria</taxon>
        <taxon>Bacillati</taxon>
        <taxon>Actinomycetota</taxon>
        <taxon>Actinomycetes</taxon>
        <taxon>Actinomycetales</taxon>
        <taxon>Actinomycetaceae</taxon>
        <taxon>Schaalia</taxon>
    </lineage>
</organism>
<sequence>MSTIEQNLIGKTAGLSRVDKVLRYFFFTLLIGTVVYSIGGTFFGKDNRLPDYGLADAALLLASLAPGYSRPIPGAHRAFRACEWVVMACSLVSTAAVIVGDVTDHGVRPDPYNMPRNVAMGAALVAFCFYTILLVSKERARRRGLLPPAR</sequence>
<evidence type="ECO:0000256" key="1">
    <source>
        <dbReference type="SAM" id="Phobius"/>
    </source>
</evidence>
<name>A0A0V8RTM0_9ACTO</name>
<dbReference type="Proteomes" id="UP000054686">
    <property type="component" value="Unassembled WGS sequence"/>
</dbReference>
<reference evidence="2 3" key="1">
    <citation type="submission" date="2015-10" db="EMBL/GenBank/DDBJ databases">
        <title>Draft Genome of Actinomyces odontolyticus subsp. actinosynbacter strain XH001.</title>
        <authorList>
            <person name="Mclean J.S."/>
            <person name="He X."/>
        </authorList>
    </citation>
    <scope>NUCLEOTIDE SEQUENCE [LARGE SCALE GENOMIC DNA]</scope>
    <source>
        <strain evidence="2 3">XH001</strain>
    </source>
</reference>
<keyword evidence="1" id="KW-0472">Membrane</keyword>
<dbReference type="RefSeq" id="WP_060567174.1">
    <property type="nucleotide sequence ID" value="NZ_CP040006.1"/>
</dbReference>
<dbReference type="EMBL" id="LLVT01000002">
    <property type="protein sequence ID" value="KSW11274.1"/>
    <property type="molecule type" value="Genomic_DNA"/>
</dbReference>
<accession>A0A0V8RTM0</accession>
<proteinExistence type="predicted"/>